<dbReference type="GO" id="GO:0003676">
    <property type="term" value="F:nucleic acid binding"/>
    <property type="evidence" value="ECO:0007669"/>
    <property type="project" value="InterPro"/>
</dbReference>
<keyword evidence="4" id="KW-0378">Hydrolase</keyword>
<gene>
    <name evidence="11" type="ORF">ALC60_01971</name>
</gene>
<dbReference type="Pfam" id="PF25597">
    <property type="entry name" value="SH3_retrovirus"/>
    <property type="match status" value="1"/>
</dbReference>
<dbReference type="GO" id="GO:0006310">
    <property type="term" value="P:DNA recombination"/>
    <property type="evidence" value="ECO:0007669"/>
    <property type="project" value="UniProtKB-KW"/>
</dbReference>
<keyword evidence="7" id="KW-0695">RNA-directed DNA polymerase</keyword>
<evidence type="ECO:0000259" key="10">
    <source>
        <dbReference type="Pfam" id="PF25597"/>
    </source>
</evidence>
<dbReference type="GO" id="GO:0016787">
    <property type="term" value="F:hydrolase activity"/>
    <property type="evidence" value="ECO:0007669"/>
    <property type="project" value="UniProtKB-KW"/>
</dbReference>
<dbReference type="GO" id="GO:0003964">
    <property type="term" value="F:RNA-directed DNA polymerase activity"/>
    <property type="evidence" value="ECO:0007669"/>
    <property type="project" value="UniProtKB-KW"/>
</dbReference>
<reference evidence="11 12" key="1">
    <citation type="submission" date="2015-09" db="EMBL/GenBank/DDBJ databases">
        <title>Trachymyrmex zeteki WGS genome.</title>
        <authorList>
            <person name="Nygaard S."/>
            <person name="Hu H."/>
            <person name="Boomsma J."/>
            <person name="Zhang G."/>
        </authorList>
    </citation>
    <scope>NUCLEOTIDE SEQUENCE [LARGE SCALE GENOMIC DNA]</scope>
    <source>
        <strain evidence="11">Tzet28-1</strain>
        <tissue evidence="11">Whole body</tissue>
    </source>
</reference>
<evidence type="ECO:0000256" key="1">
    <source>
        <dbReference type="ARBA" id="ARBA00022722"/>
    </source>
</evidence>
<dbReference type="EMBL" id="KQ982199">
    <property type="protein sequence ID" value="KYQ59018.1"/>
    <property type="molecule type" value="Genomic_DNA"/>
</dbReference>
<dbReference type="GO" id="GO:0004519">
    <property type="term" value="F:endonuclease activity"/>
    <property type="evidence" value="ECO:0007669"/>
    <property type="project" value="UniProtKB-KW"/>
</dbReference>
<dbReference type="GO" id="GO:0015074">
    <property type="term" value="P:DNA integration"/>
    <property type="evidence" value="ECO:0007669"/>
    <property type="project" value="UniProtKB-KW"/>
</dbReference>
<keyword evidence="8" id="KW-0239">DNA-directed DNA polymerase</keyword>
<dbReference type="InterPro" id="IPR057670">
    <property type="entry name" value="SH3_retrovirus"/>
</dbReference>
<evidence type="ECO:0000256" key="2">
    <source>
        <dbReference type="ARBA" id="ARBA00022723"/>
    </source>
</evidence>
<dbReference type="AlphaFoldDB" id="A0A151XFH2"/>
<keyword evidence="2" id="KW-0479">Metal-binding</keyword>
<keyword evidence="3" id="KW-0255">Endonuclease</keyword>
<dbReference type="PANTHER" id="PTHR42648:SF11">
    <property type="entry name" value="TRANSPOSON TY4-P GAG-POL POLYPROTEIN"/>
    <property type="match status" value="1"/>
</dbReference>
<protein>
    <submittedName>
        <fullName evidence="11">Copia protein</fullName>
    </submittedName>
</protein>
<keyword evidence="8" id="KW-0808">Transferase</keyword>
<name>A0A151XFH2_9HYME</name>
<dbReference type="InterPro" id="IPR039537">
    <property type="entry name" value="Retrotran_Ty1/copia-like"/>
</dbReference>
<keyword evidence="5" id="KW-0460">Magnesium</keyword>
<proteinExistence type="predicted"/>
<feature type="domain" description="Retroviral polymerase SH3-like" evidence="10">
    <location>
        <begin position="71"/>
        <end position="130"/>
    </location>
</feature>
<evidence type="ECO:0000313" key="11">
    <source>
        <dbReference type="EMBL" id="KYQ59018.1"/>
    </source>
</evidence>
<accession>A0A151XFH2</accession>
<keyword evidence="8" id="KW-0548">Nucleotidyltransferase</keyword>
<sequence length="154" mass="18196">MAERAIRSFTEKARSLLADANLPKFMWAECVSTTCYLSNLVTTRDLKKTSYELWYGKEPSIEHLRAFGYDAFVRISKQKRNKFDKKVRKGQLIGYGPSTKLYRIYFQDLQDVRIVRDVKFNEEKQNSFYVEDEMKSLSTSDETYELKKMILLKS</sequence>
<dbReference type="GO" id="GO:0046872">
    <property type="term" value="F:metal ion binding"/>
    <property type="evidence" value="ECO:0007669"/>
    <property type="project" value="UniProtKB-KW"/>
</dbReference>
<keyword evidence="6" id="KW-0229">DNA integration</keyword>
<dbReference type="Gene3D" id="3.30.420.10">
    <property type="entry name" value="Ribonuclease H-like superfamily/Ribonuclease H"/>
    <property type="match status" value="1"/>
</dbReference>
<dbReference type="GO" id="GO:0003887">
    <property type="term" value="F:DNA-directed DNA polymerase activity"/>
    <property type="evidence" value="ECO:0007669"/>
    <property type="project" value="UniProtKB-KW"/>
</dbReference>
<evidence type="ECO:0000256" key="6">
    <source>
        <dbReference type="ARBA" id="ARBA00022908"/>
    </source>
</evidence>
<evidence type="ECO:0000256" key="8">
    <source>
        <dbReference type="ARBA" id="ARBA00022932"/>
    </source>
</evidence>
<dbReference type="STRING" id="64791.A0A151XFH2"/>
<evidence type="ECO:0000313" key="12">
    <source>
        <dbReference type="Proteomes" id="UP000075809"/>
    </source>
</evidence>
<evidence type="ECO:0000256" key="4">
    <source>
        <dbReference type="ARBA" id="ARBA00022801"/>
    </source>
</evidence>
<keyword evidence="1" id="KW-0540">Nuclease</keyword>
<keyword evidence="9" id="KW-0233">DNA recombination</keyword>
<evidence type="ECO:0000256" key="7">
    <source>
        <dbReference type="ARBA" id="ARBA00022918"/>
    </source>
</evidence>
<keyword evidence="12" id="KW-1185">Reference proteome</keyword>
<dbReference type="PANTHER" id="PTHR42648">
    <property type="entry name" value="TRANSPOSASE, PUTATIVE-RELATED"/>
    <property type="match status" value="1"/>
</dbReference>
<evidence type="ECO:0000256" key="9">
    <source>
        <dbReference type="ARBA" id="ARBA00023172"/>
    </source>
</evidence>
<dbReference type="InterPro" id="IPR036397">
    <property type="entry name" value="RNaseH_sf"/>
</dbReference>
<organism evidence="11 12">
    <name type="scientific">Mycetomoellerius zeteki</name>
    <dbReference type="NCBI Taxonomy" id="64791"/>
    <lineage>
        <taxon>Eukaryota</taxon>
        <taxon>Metazoa</taxon>
        <taxon>Ecdysozoa</taxon>
        <taxon>Arthropoda</taxon>
        <taxon>Hexapoda</taxon>
        <taxon>Insecta</taxon>
        <taxon>Pterygota</taxon>
        <taxon>Neoptera</taxon>
        <taxon>Endopterygota</taxon>
        <taxon>Hymenoptera</taxon>
        <taxon>Apocrita</taxon>
        <taxon>Aculeata</taxon>
        <taxon>Formicoidea</taxon>
        <taxon>Formicidae</taxon>
        <taxon>Myrmicinae</taxon>
        <taxon>Mycetomoellerius</taxon>
    </lineage>
</organism>
<evidence type="ECO:0000256" key="5">
    <source>
        <dbReference type="ARBA" id="ARBA00022842"/>
    </source>
</evidence>
<evidence type="ECO:0000256" key="3">
    <source>
        <dbReference type="ARBA" id="ARBA00022759"/>
    </source>
</evidence>
<dbReference type="Proteomes" id="UP000075809">
    <property type="component" value="Unassembled WGS sequence"/>
</dbReference>